<sequence>MTAPGKARVALWLTTLFIVTLGSLGSIIYNKPLGLKGLGVADPIPGQVWYNGVIAVNAALFACIVFELLNRTWLMMVGATCVDQRRDSVFCFVYSMVKWWKLLMILSVIAAFILSLGTGLIFLIGKGNAKNPIDIPRLIATDAVAFIELFFSTFSYLQSRGLQKKQDEEEEALHASFGKERYNNERNLGMEDKCYFKYREISDIILFKIIGFVDDNVDIICLMMTCKAFYNDCRSMLETMYETKRQVLSLTQQPIVVFKRVESTPEWLSFKLNIRQAFGNIYNTSFLLEQRLKKEKKEQMEIKEFEVVNQKIDSFKQIVSSNVECLVVNNCEFTIDKNDFYPSLKDFIITCDVDQPIFPTIQSWPQTLTKLCIGTHSIYLQPDIQKSLPPSLTTLDISFDDEEPFQLAHLGHLTQLTCLNVASASFVPIPSDDFKIPPNLERLVLYFYLEVTTDQADYYPTSLTTMSTRSVFKDDQDQCQPILPSTLTSLYIGFCDCFLSLGYIPQTVIDLDITFSNGAIDKVIPTGVQTLRIINQTTRHLPPDCIPDSVTHLKYHSIYRSVPVAITHNMQQLSCPGYDRNQVLVPDIPSSLKSIDYTFPLTLVQPFPIFYLPTSLEELTLPLVNISDYHSNHPFDRLPIYSLPTNDIYIINNTQDINDQLYKKQDLVIPYNIKRLTCKLDTGHDPVESYCIRIDQIIYNTRITSLSIYDQNRYCQLDFQVRRLGNDDISIYNHTSNFILISNNTLFGGIFINNNHSEKLYLHYSFVFNQYKVFISESPLPFK</sequence>
<evidence type="ECO:0000256" key="1">
    <source>
        <dbReference type="SAM" id="Phobius"/>
    </source>
</evidence>
<feature type="transmembrane region" description="Helical" evidence="1">
    <location>
        <begin position="9"/>
        <end position="29"/>
    </location>
</feature>
<feature type="transmembrane region" description="Helical" evidence="1">
    <location>
        <begin position="102"/>
        <end position="125"/>
    </location>
</feature>
<keyword evidence="1" id="KW-1133">Transmembrane helix</keyword>
<keyword evidence="1" id="KW-0812">Transmembrane</keyword>
<dbReference type="EMBL" id="GL883013">
    <property type="protein sequence ID" value="EGG20219.1"/>
    <property type="molecule type" value="Genomic_DNA"/>
</dbReference>
<dbReference type="Proteomes" id="UP000007797">
    <property type="component" value="Unassembled WGS sequence"/>
</dbReference>
<protein>
    <submittedName>
        <fullName evidence="2">Uncharacterized protein</fullName>
    </submittedName>
</protein>
<accession>F4PW55</accession>
<evidence type="ECO:0000313" key="2">
    <source>
        <dbReference type="EMBL" id="EGG20219.1"/>
    </source>
</evidence>
<dbReference type="KEGG" id="dfa:DFA_07340"/>
<dbReference type="InterPro" id="IPR051251">
    <property type="entry name" value="STK_FNIP-Repeat"/>
</dbReference>
<dbReference type="PANTHER" id="PTHR32134:SF92">
    <property type="entry name" value="FNIP REPEAT-CONTAINING PROTEIN"/>
    <property type="match status" value="1"/>
</dbReference>
<keyword evidence="1" id="KW-0472">Membrane</keyword>
<name>F4PW55_CACFS</name>
<dbReference type="AlphaFoldDB" id="F4PW55"/>
<dbReference type="RefSeq" id="XP_004367202.1">
    <property type="nucleotide sequence ID" value="XM_004367145.1"/>
</dbReference>
<evidence type="ECO:0000313" key="3">
    <source>
        <dbReference type="Proteomes" id="UP000007797"/>
    </source>
</evidence>
<keyword evidence="3" id="KW-1185">Reference proteome</keyword>
<dbReference type="InterPro" id="IPR032675">
    <property type="entry name" value="LRR_dom_sf"/>
</dbReference>
<proteinExistence type="predicted"/>
<dbReference type="PANTHER" id="PTHR32134">
    <property type="entry name" value="FNIP REPEAT-CONTAINING PROTEIN"/>
    <property type="match status" value="1"/>
</dbReference>
<reference evidence="3" key="1">
    <citation type="journal article" date="2011" name="Genome Res.">
        <title>Phylogeny-wide analysis of social amoeba genomes highlights ancient origins for complex intercellular communication.</title>
        <authorList>
            <person name="Heidel A.J."/>
            <person name="Lawal H.M."/>
            <person name="Felder M."/>
            <person name="Schilde C."/>
            <person name="Helps N.R."/>
            <person name="Tunggal B."/>
            <person name="Rivero F."/>
            <person name="John U."/>
            <person name="Schleicher M."/>
            <person name="Eichinger L."/>
            <person name="Platzer M."/>
            <person name="Noegel A.A."/>
            <person name="Schaap P."/>
            <person name="Gloeckner G."/>
        </authorList>
    </citation>
    <scope>NUCLEOTIDE SEQUENCE [LARGE SCALE GENOMIC DNA]</scope>
    <source>
        <strain evidence="3">SH3</strain>
    </source>
</reference>
<organism evidence="2 3">
    <name type="scientific">Cavenderia fasciculata</name>
    <name type="common">Slime mold</name>
    <name type="synonym">Dictyostelium fasciculatum</name>
    <dbReference type="NCBI Taxonomy" id="261658"/>
    <lineage>
        <taxon>Eukaryota</taxon>
        <taxon>Amoebozoa</taxon>
        <taxon>Evosea</taxon>
        <taxon>Eumycetozoa</taxon>
        <taxon>Dictyostelia</taxon>
        <taxon>Acytosteliales</taxon>
        <taxon>Cavenderiaceae</taxon>
        <taxon>Cavenderia</taxon>
    </lineage>
</organism>
<gene>
    <name evidence="2" type="ORF">DFA_07340</name>
</gene>
<dbReference type="Gene3D" id="3.80.10.10">
    <property type="entry name" value="Ribonuclease Inhibitor"/>
    <property type="match status" value="1"/>
</dbReference>
<dbReference type="GeneID" id="14872360"/>
<dbReference type="SUPFAM" id="SSF52058">
    <property type="entry name" value="L domain-like"/>
    <property type="match status" value="1"/>
</dbReference>
<feature type="transmembrane region" description="Helical" evidence="1">
    <location>
        <begin position="49"/>
        <end position="69"/>
    </location>
</feature>